<keyword evidence="1" id="KW-0472">Membrane</keyword>
<dbReference type="AlphaFoldDB" id="A0AAV2NDD3"/>
<keyword evidence="1" id="KW-1133">Transmembrane helix</keyword>
<protein>
    <submittedName>
        <fullName evidence="2">Uncharacterized protein</fullName>
    </submittedName>
</protein>
<feature type="transmembrane region" description="Helical" evidence="1">
    <location>
        <begin position="193"/>
        <end position="215"/>
    </location>
</feature>
<proteinExistence type="predicted"/>
<keyword evidence="3" id="KW-1185">Reference proteome</keyword>
<name>A0AAV2NDD3_9HYME</name>
<reference evidence="2" key="1">
    <citation type="submission" date="2024-04" db="EMBL/GenBank/DDBJ databases">
        <authorList>
            <consortium name="Molecular Ecology Group"/>
        </authorList>
    </citation>
    <scope>NUCLEOTIDE SEQUENCE</scope>
</reference>
<organism evidence="2 3">
    <name type="scientific">Lasius platythorax</name>
    <dbReference type="NCBI Taxonomy" id="488582"/>
    <lineage>
        <taxon>Eukaryota</taxon>
        <taxon>Metazoa</taxon>
        <taxon>Ecdysozoa</taxon>
        <taxon>Arthropoda</taxon>
        <taxon>Hexapoda</taxon>
        <taxon>Insecta</taxon>
        <taxon>Pterygota</taxon>
        <taxon>Neoptera</taxon>
        <taxon>Endopterygota</taxon>
        <taxon>Hymenoptera</taxon>
        <taxon>Apocrita</taxon>
        <taxon>Aculeata</taxon>
        <taxon>Formicoidea</taxon>
        <taxon>Formicidae</taxon>
        <taxon>Formicinae</taxon>
        <taxon>Lasius</taxon>
        <taxon>Lasius</taxon>
    </lineage>
</organism>
<gene>
    <name evidence="2" type="ORF">LPLAT_LOCUS3923</name>
</gene>
<sequence length="331" mass="38983">MDPTESQQRTTDVDNNCILLPLVNMLNDFLQDPRKTIVEIDFLNKFPSPEVILPEVNFSPRRVIEYMMNTHTYTNYKIERRPCLLKTVTYKYRVRPPIVNYFIFSNNMFLAADIITICYIYHVILTRKYINLKVMQDLFDMMVRKYGIKPDNMMHLDRNAITRFNITYSFPSISFPLYGCEPDISKLSNFSHLMFTFPGLILSKILWCPMVALIIPRINSFLTPIAFLVAVIVKSNQFVKDCLKIPNYTGMTLSKIYHCFMALYFSDVFPKCLKLELCKRWGIIQEEQGEYKYADYFTTYRLKAIDIILELKSQDPELQSILSEEPFKINL</sequence>
<dbReference type="EMBL" id="OZ034836">
    <property type="protein sequence ID" value="CAL1678003.1"/>
    <property type="molecule type" value="Genomic_DNA"/>
</dbReference>
<accession>A0AAV2NDD3</accession>
<feature type="transmembrane region" description="Helical" evidence="1">
    <location>
        <begin position="101"/>
        <end position="125"/>
    </location>
</feature>
<evidence type="ECO:0000313" key="3">
    <source>
        <dbReference type="Proteomes" id="UP001497644"/>
    </source>
</evidence>
<evidence type="ECO:0000256" key="1">
    <source>
        <dbReference type="SAM" id="Phobius"/>
    </source>
</evidence>
<evidence type="ECO:0000313" key="2">
    <source>
        <dbReference type="EMBL" id="CAL1678003.1"/>
    </source>
</evidence>
<keyword evidence="1" id="KW-0812">Transmembrane</keyword>
<dbReference type="Proteomes" id="UP001497644">
    <property type="component" value="Chromosome 13"/>
</dbReference>